<proteinExistence type="predicted"/>
<feature type="chain" id="PRO_5045719884" evidence="2">
    <location>
        <begin position="23"/>
        <end position="70"/>
    </location>
</feature>
<evidence type="ECO:0000313" key="4">
    <source>
        <dbReference type="Proteomes" id="UP001139104"/>
    </source>
</evidence>
<evidence type="ECO:0000256" key="1">
    <source>
        <dbReference type="SAM" id="MobiDB-lite"/>
    </source>
</evidence>
<dbReference type="EMBL" id="JAIVFP010000001">
    <property type="protein sequence ID" value="MCI4684750.1"/>
    <property type="molecule type" value="Genomic_DNA"/>
</dbReference>
<feature type="signal peptide" evidence="2">
    <location>
        <begin position="1"/>
        <end position="22"/>
    </location>
</feature>
<dbReference type="RefSeq" id="WP_243068632.1">
    <property type="nucleotide sequence ID" value="NZ_JAIVFP010000001.1"/>
</dbReference>
<name>A0ABS9ZBP3_9HYPH</name>
<comment type="caution">
    <text evidence="3">The sequence shown here is derived from an EMBL/GenBank/DDBJ whole genome shotgun (WGS) entry which is preliminary data.</text>
</comment>
<dbReference type="Proteomes" id="UP001139104">
    <property type="component" value="Unassembled WGS sequence"/>
</dbReference>
<organism evidence="3 4">
    <name type="scientific">Candidatus Rhodoblastus alkanivorans</name>
    <dbReference type="NCBI Taxonomy" id="2954117"/>
    <lineage>
        <taxon>Bacteria</taxon>
        <taxon>Pseudomonadati</taxon>
        <taxon>Pseudomonadota</taxon>
        <taxon>Alphaproteobacteria</taxon>
        <taxon>Hyphomicrobiales</taxon>
        <taxon>Rhodoblastaceae</taxon>
        <taxon>Rhodoblastus</taxon>
    </lineage>
</organism>
<keyword evidence="4" id="KW-1185">Reference proteome</keyword>
<accession>A0ABS9ZBP3</accession>
<gene>
    <name evidence="3" type="ORF">K2U94_18590</name>
</gene>
<reference evidence="3" key="1">
    <citation type="journal article" date="2022" name="ISME J.">
        <title>Identification of active gaseous-alkane degraders at natural gas seeps.</title>
        <authorList>
            <person name="Farhan Ul Haque M."/>
            <person name="Hernandez M."/>
            <person name="Crombie A.T."/>
            <person name="Murrell J.C."/>
        </authorList>
    </citation>
    <scope>NUCLEOTIDE SEQUENCE</scope>
    <source>
        <strain evidence="3">PC2</strain>
    </source>
</reference>
<protein>
    <submittedName>
        <fullName evidence="3">Uncharacterized protein</fullName>
    </submittedName>
</protein>
<evidence type="ECO:0000313" key="3">
    <source>
        <dbReference type="EMBL" id="MCI4684750.1"/>
    </source>
</evidence>
<evidence type="ECO:0000256" key="2">
    <source>
        <dbReference type="SAM" id="SignalP"/>
    </source>
</evidence>
<feature type="region of interest" description="Disordered" evidence="1">
    <location>
        <begin position="50"/>
        <end position="70"/>
    </location>
</feature>
<sequence length="70" mass="7590">MNRAIIYGLAGLGFLCAGAALAGEAAHSNSTCIVRPGYWGYAPITCDEQQAAAQPRNQAHYERRDARTRH</sequence>
<keyword evidence="2" id="KW-0732">Signal</keyword>
<feature type="compositionally biased region" description="Basic and acidic residues" evidence="1">
    <location>
        <begin position="59"/>
        <end position="70"/>
    </location>
</feature>